<protein>
    <submittedName>
        <fullName evidence="2">Uncharacterized protein</fullName>
    </submittedName>
</protein>
<organism evidence="2 3">
    <name type="scientific">Thecamonas trahens ATCC 50062</name>
    <dbReference type="NCBI Taxonomy" id="461836"/>
    <lineage>
        <taxon>Eukaryota</taxon>
        <taxon>Apusozoa</taxon>
        <taxon>Apusomonadida</taxon>
        <taxon>Apusomonadidae</taxon>
        <taxon>Thecamonas</taxon>
    </lineage>
</organism>
<dbReference type="EMBL" id="GL349433">
    <property type="protein sequence ID" value="KNC46159.1"/>
    <property type="molecule type" value="Genomic_DNA"/>
</dbReference>
<dbReference type="GeneID" id="25560092"/>
<dbReference type="AlphaFoldDB" id="A0A0L0D1C7"/>
<dbReference type="Proteomes" id="UP000054408">
    <property type="component" value="Unassembled WGS sequence"/>
</dbReference>
<keyword evidence="3" id="KW-1185">Reference proteome</keyword>
<evidence type="ECO:0000313" key="2">
    <source>
        <dbReference type="EMBL" id="KNC46159.1"/>
    </source>
</evidence>
<evidence type="ECO:0000256" key="1">
    <source>
        <dbReference type="SAM" id="MobiDB-lite"/>
    </source>
</evidence>
<feature type="region of interest" description="Disordered" evidence="1">
    <location>
        <begin position="1"/>
        <end position="94"/>
    </location>
</feature>
<evidence type="ECO:0000313" key="3">
    <source>
        <dbReference type="Proteomes" id="UP000054408"/>
    </source>
</evidence>
<name>A0A0L0D1C7_THETB</name>
<accession>A0A0L0D1C7</accession>
<proteinExistence type="predicted"/>
<reference evidence="2 3" key="1">
    <citation type="submission" date="2010-05" db="EMBL/GenBank/DDBJ databases">
        <title>The Genome Sequence of Thecamonas trahens ATCC 50062.</title>
        <authorList>
            <consortium name="The Broad Institute Genome Sequencing Platform"/>
            <person name="Russ C."/>
            <person name="Cuomo C."/>
            <person name="Shea T."/>
            <person name="Young S.K."/>
            <person name="Zeng Q."/>
            <person name="Koehrsen M."/>
            <person name="Haas B."/>
            <person name="Borodovsky M."/>
            <person name="Guigo R."/>
            <person name="Alvarado L."/>
            <person name="Berlin A."/>
            <person name="Bochicchio J."/>
            <person name="Borenstein D."/>
            <person name="Chapman S."/>
            <person name="Chen Z."/>
            <person name="Freedman E."/>
            <person name="Gellesch M."/>
            <person name="Goldberg J."/>
            <person name="Griggs A."/>
            <person name="Gujja S."/>
            <person name="Heilman E."/>
            <person name="Heiman D."/>
            <person name="Hepburn T."/>
            <person name="Howarth C."/>
            <person name="Jen D."/>
            <person name="Larson L."/>
            <person name="Mehta T."/>
            <person name="Park D."/>
            <person name="Pearson M."/>
            <person name="Roberts A."/>
            <person name="Saif S."/>
            <person name="Shenoy N."/>
            <person name="Sisk P."/>
            <person name="Stolte C."/>
            <person name="Sykes S."/>
            <person name="Thomson T."/>
            <person name="Walk T."/>
            <person name="White J."/>
            <person name="Yandava C."/>
            <person name="Burger G."/>
            <person name="Gray M.W."/>
            <person name="Holland P.W.H."/>
            <person name="King N."/>
            <person name="Lang F.B.F."/>
            <person name="Roger A.J."/>
            <person name="Ruiz-Trillo I."/>
            <person name="Lander E."/>
            <person name="Nusbaum C."/>
        </authorList>
    </citation>
    <scope>NUCLEOTIDE SEQUENCE [LARGE SCALE GENOMIC DNA]</scope>
    <source>
        <strain evidence="2 3">ATCC 50062</strain>
    </source>
</reference>
<sequence length="169" mass="17461">MAKKAPAKKAPAKKASAKKAPAKPKARAAPAPADKAVVENDDGDDESPLPPSQASQASLTAGGGDKEGMTVAATVAKGTPKKRGKKEMPSTASLEFGKLKSSPVIMCQIADTKLTLTGDAGVLGKFKAERPDPERASSEYPEHALVQLDLKGKLTRASTPSSTTLFHLS</sequence>
<gene>
    <name evidence="2" type="ORF">AMSG_00278</name>
</gene>
<feature type="compositionally biased region" description="Basic residues" evidence="1">
    <location>
        <begin position="1"/>
        <end position="26"/>
    </location>
</feature>
<dbReference type="RefSeq" id="XP_013763135.1">
    <property type="nucleotide sequence ID" value="XM_013907681.1"/>
</dbReference>